<evidence type="ECO:0000256" key="1">
    <source>
        <dbReference type="SAM" id="Phobius"/>
    </source>
</evidence>
<name>A0A3B1A6Q2_9ZZZZ</name>
<feature type="transmembrane region" description="Helical" evidence="1">
    <location>
        <begin position="151"/>
        <end position="176"/>
    </location>
</feature>
<dbReference type="GO" id="GO:0008654">
    <property type="term" value="P:phospholipid biosynthetic process"/>
    <property type="evidence" value="ECO:0007669"/>
    <property type="project" value="InterPro"/>
</dbReference>
<feature type="transmembrane region" description="Helical" evidence="1">
    <location>
        <begin position="196"/>
        <end position="215"/>
    </location>
</feature>
<dbReference type="Pfam" id="PF01066">
    <property type="entry name" value="CDP-OH_P_transf"/>
    <property type="match status" value="1"/>
</dbReference>
<dbReference type="EC" id="2.7.8.8" evidence="2"/>
<proteinExistence type="predicted"/>
<keyword evidence="1" id="KW-0472">Membrane</keyword>
<dbReference type="GO" id="GO:0016020">
    <property type="term" value="C:membrane"/>
    <property type="evidence" value="ECO:0007669"/>
    <property type="project" value="InterPro"/>
</dbReference>
<evidence type="ECO:0000313" key="2">
    <source>
        <dbReference type="EMBL" id="VAW95773.1"/>
    </source>
</evidence>
<feature type="transmembrane region" description="Helical" evidence="1">
    <location>
        <begin position="111"/>
        <end position="130"/>
    </location>
</feature>
<gene>
    <name evidence="2" type="ORF">MNBD_GAMMA23-1635</name>
</gene>
<sequence>MTDKNAETQELQPKSILSYAKDLPNICSLTGLACTLAAIYFSISGLYAAAMIGMIWAVAFDWADGLIARRMKGRTGNDRVFGGQLDVVIDIVSYGVTPAILLLSYGNFELIYLPGAFLMLAASALRLSYFTTFGLAGGTKYTGLALDNNNILLVFIFLFEGIFSHSIFSIILYASGLGLAALNVSQIKTPKLSGNPVNVFILAAYTLGITAIYGWKLL</sequence>
<keyword evidence="2" id="KW-0808">Transferase</keyword>
<reference evidence="2" key="1">
    <citation type="submission" date="2018-06" db="EMBL/GenBank/DDBJ databases">
        <authorList>
            <person name="Zhirakovskaya E."/>
        </authorList>
    </citation>
    <scope>NUCLEOTIDE SEQUENCE</scope>
</reference>
<feature type="transmembrane region" description="Helical" evidence="1">
    <location>
        <begin position="47"/>
        <end position="67"/>
    </location>
</feature>
<dbReference type="InterPro" id="IPR043130">
    <property type="entry name" value="CDP-OH_PTrfase_TM_dom"/>
</dbReference>
<dbReference type="GO" id="GO:0003882">
    <property type="term" value="F:CDP-diacylglycerol-serine O-phosphatidyltransferase activity"/>
    <property type="evidence" value="ECO:0007669"/>
    <property type="project" value="UniProtKB-EC"/>
</dbReference>
<keyword evidence="1" id="KW-1133">Transmembrane helix</keyword>
<accession>A0A3B1A6Q2</accession>
<organism evidence="2">
    <name type="scientific">hydrothermal vent metagenome</name>
    <dbReference type="NCBI Taxonomy" id="652676"/>
    <lineage>
        <taxon>unclassified sequences</taxon>
        <taxon>metagenomes</taxon>
        <taxon>ecological metagenomes</taxon>
    </lineage>
</organism>
<dbReference type="InterPro" id="IPR000462">
    <property type="entry name" value="CDP-OH_P_trans"/>
</dbReference>
<dbReference type="PROSITE" id="PS51257">
    <property type="entry name" value="PROKAR_LIPOPROTEIN"/>
    <property type="match status" value="1"/>
</dbReference>
<protein>
    <submittedName>
        <fullName evidence="2">CDP-diacylglycerol--serine O-phosphatidyltransferase</fullName>
        <ecNumber evidence="2">2.7.8.8</ecNumber>
    </submittedName>
</protein>
<feature type="transmembrane region" description="Helical" evidence="1">
    <location>
        <begin position="87"/>
        <end position="105"/>
    </location>
</feature>
<dbReference type="AlphaFoldDB" id="A0A3B1A6Q2"/>
<dbReference type="Gene3D" id="1.20.120.1760">
    <property type="match status" value="1"/>
</dbReference>
<dbReference type="EMBL" id="UOFT01000049">
    <property type="protein sequence ID" value="VAW95773.1"/>
    <property type="molecule type" value="Genomic_DNA"/>
</dbReference>
<keyword evidence="1" id="KW-0812">Transmembrane</keyword>